<organism evidence="2 3">
    <name type="scientific">Hydra vulgaris</name>
    <name type="common">Hydra</name>
    <name type="synonym">Hydra attenuata</name>
    <dbReference type="NCBI Taxonomy" id="6087"/>
    <lineage>
        <taxon>Eukaryota</taxon>
        <taxon>Metazoa</taxon>
        <taxon>Cnidaria</taxon>
        <taxon>Hydrozoa</taxon>
        <taxon>Hydroidolina</taxon>
        <taxon>Anthoathecata</taxon>
        <taxon>Aplanulata</taxon>
        <taxon>Hydridae</taxon>
        <taxon>Hydra</taxon>
    </lineage>
</organism>
<reference evidence="3" key="1">
    <citation type="submission" date="2025-08" db="UniProtKB">
        <authorList>
            <consortium name="RefSeq"/>
        </authorList>
    </citation>
    <scope>IDENTIFICATION</scope>
</reference>
<evidence type="ECO:0000313" key="3">
    <source>
        <dbReference type="RefSeq" id="XP_065671481.1"/>
    </source>
</evidence>
<accession>A0ABM4DAU5</accession>
<keyword evidence="1" id="KW-0732">Signal</keyword>
<name>A0ABM4DAU5_HYDVU</name>
<dbReference type="RefSeq" id="XP_065671481.1">
    <property type="nucleotide sequence ID" value="XM_065815409.1"/>
</dbReference>
<protein>
    <submittedName>
        <fullName evidence="3">Uncharacterized protein LOC124815598 isoform X2</fullName>
    </submittedName>
</protein>
<feature type="chain" id="PRO_5046607618" evidence="1">
    <location>
        <begin position="21"/>
        <end position="132"/>
    </location>
</feature>
<sequence>MMRKLLFCAVIILFVTSIEKEQKAEECPNLIFQRTKVSQNECKSDKECRKDYCCVKNKRCQGSCQPTKKENQRCQEETEANKTTCGCSYGFECLKDGTGGSFCKKTLKDPEEHTEVKKKKVNFNKIKRVKRN</sequence>
<dbReference type="GeneID" id="124815598"/>
<dbReference type="Proteomes" id="UP001652625">
    <property type="component" value="Chromosome 13"/>
</dbReference>
<feature type="signal peptide" evidence="1">
    <location>
        <begin position="1"/>
        <end position="20"/>
    </location>
</feature>
<proteinExistence type="predicted"/>
<keyword evidence="2" id="KW-1185">Reference proteome</keyword>
<evidence type="ECO:0000313" key="2">
    <source>
        <dbReference type="Proteomes" id="UP001652625"/>
    </source>
</evidence>
<evidence type="ECO:0000256" key="1">
    <source>
        <dbReference type="SAM" id="SignalP"/>
    </source>
</evidence>
<gene>
    <name evidence="3" type="primary">LOC124815598</name>
</gene>